<feature type="transmembrane region" description="Helical" evidence="1">
    <location>
        <begin position="16"/>
        <end position="37"/>
    </location>
</feature>
<sequence length="209" mass="22860">MAAVDRIHSRAKAKPLLVTTVLSLIGYALVVGTFARIFPFPELSNETVIVLSDAIAVVNATALITILAGVRYIRRDAVRKHRTAMLTAFGLILLFLVMYLLKVGGGFEKAILVEGPVRWAYLVMLAIHILLSAISVPVVIHAVVLGLTHTPSELRDTSHARVGRIAVVAWTLSLFLGLVTYVMLNHVYMWEPRGAALVLFAAARSPLEW</sequence>
<feature type="transmembrane region" description="Helical" evidence="1">
    <location>
        <begin position="165"/>
        <end position="184"/>
    </location>
</feature>
<dbReference type="Proteomes" id="UP000199062">
    <property type="component" value="Unassembled WGS sequence"/>
</dbReference>
<dbReference type="AlphaFoldDB" id="A0A1I6LJV6"/>
<evidence type="ECO:0000256" key="1">
    <source>
        <dbReference type="SAM" id="Phobius"/>
    </source>
</evidence>
<dbReference type="PANTHER" id="PTHR37692:SF1">
    <property type="entry name" value="DUF420 DOMAIN-CONTAINING PROTEIN"/>
    <property type="match status" value="1"/>
</dbReference>
<gene>
    <name evidence="2" type="ORF">SAMN05216559_2807</name>
</gene>
<dbReference type="RefSeq" id="WP_089817114.1">
    <property type="nucleotide sequence ID" value="NZ_FOZK01000002.1"/>
</dbReference>
<dbReference type="InterPro" id="IPR007352">
    <property type="entry name" value="DUF420"/>
</dbReference>
<protein>
    <submittedName>
        <fullName evidence="2">Putative membrane protein</fullName>
    </submittedName>
</protein>
<evidence type="ECO:0000313" key="3">
    <source>
        <dbReference type="Proteomes" id="UP000199062"/>
    </source>
</evidence>
<feature type="transmembrane region" description="Helical" evidence="1">
    <location>
        <begin position="49"/>
        <end position="72"/>
    </location>
</feature>
<evidence type="ECO:0000313" key="2">
    <source>
        <dbReference type="EMBL" id="SFS03602.1"/>
    </source>
</evidence>
<dbReference type="Pfam" id="PF04238">
    <property type="entry name" value="DUF420"/>
    <property type="match status" value="1"/>
</dbReference>
<feature type="transmembrane region" description="Helical" evidence="1">
    <location>
        <begin position="121"/>
        <end position="144"/>
    </location>
</feature>
<dbReference type="OrthoDB" id="213478at2157"/>
<name>A0A1I6LJV6_9EURY</name>
<keyword evidence="1" id="KW-0812">Transmembrane</keyword>
<accession>A0A1I6LJV6</accession>
<dbReference type="PANTHER" id="PTHR37692">
    <property type="entry name" value="HYPOTHETICAL MEMBRANE SPANNING PROTEIN"/>
    <property type="match status" value="1"/>
</dbReference>
<keyword evidence="3" id="KW-1185">Reference proteome</keyword>
<proteinExistence type="predicted"/>
<reference evidence="2 3" key="1">
    <citation type="submission" date="2016-10" db="EMBL/GenBank/DDBJ databases">
        <authorList>
            <person name="de Groot N.N."/>
        </authorList>
    </citation>
    <scope>NUCLEOTIDE SEQUENCE [LARGE SCALE GENOMIC DNA]</scope>
    <source>
        <strain evidence="2 3">CGMCC 1.10457</strain>
    </source>
</reference>
<keyword evidence="1" id="KW-0472">Membrane</keyword>
<feature type="transmembrane region" description="Helical" evidence="1">
    <location>
        <begin position="84"/>
        <end position="101"/>
    </location>
</feature>
<dbReference type="STRING" id="767519.SAMN05216559_2807"/>
<keyword evidence="1" id="KW-1133">Transmembrane helix</keyword>
<dbReference type="EMBL" id="FOZK01000002">
    <property type="protein sequence ID" value="SFS03602.1"/>
    <property type="molecule type" value="Genomic_DNA"/>
</dbReference>
<organism evidence="2 3">
    <name type="scientific">Halomicrobium zhouii</name>
    <dbReference type="NCBI Taxonomy" id="767519"/>
    <lineage>
        <taxon>Archaea</taxon>
        <taxon>Methanobacteriati</taxon>
        <taxon>Methanobacteriota</taxon>
        <taxon>Stenosarchaea group</taxon>
        <taxon>Halobacteria</taxon>
        <taxon>Halobacteriales</taxon>
        <taxon>Haloarculaceae</taxon>
        <taxon>Halomicrobium</taxon>
    </lineage>
</organism>